<feature type="transmembrane region" description="Helical" evidence="1">
    <location>
        <begin position="46"/>
        <end position="72"/>
    </location>
</feature>
<gene>
    <name evidence="2" type="ORF">SAMN04489747_0464</name>
</gene>
<keyword evidence="3" id="KW-1185">Reference proteome</keyword>
<evidence type="ECO:0000313" key="3">
    <source>
        <dbReference type="Proteomes" id="UP000198546"/>
    </source>
</evidence>
<accession>A0A1G6SXQ0</accession>
<keyword evidence="1" id="KW-0472">Membrane</keyword>
<protein>
    <submittedName>
        <fullName evidence="2">Uncharacterized protein</fullName>
    </submittedName>
</protein>
<dbReference type="Proteomes" id="UP000198546">
    <property type="component" value="Chromosome i"/>
</dbReference>
<dbReference type="EMBL" id="LT629688">
    <property type="protein sequence ID" value="SDD21730.1"/>
    <property type="molecule type" value="Genomic_DNA"/>
</dbReference>
<dbReference type="STRING" id="675864.SAMN04489747_0464"/>
<reference evidence="2 3" key="1">
    <citation type="submission" date="2016-10" db="EMBL/GenBank/DDBJ databases">
        <authorList>
            <person name="de Groot N.N."/>
        </authorList>
    </citation>
    <scope>NUCLEOTIDE SEQUENCE [LARGE SCALE GENOMIC DNA]</scope>
    <source>
        <strain evidence="2 3">MON 2.2</strain>
    </source>
</reference>
<evidence type="ECO:0000256" key="1">
    <source>
        <dbReference type="SAM" id="Phobius"/>
    </source>
</evidence>
<keyword evidence="1" id="KW-1133">Transmembrane helix</keyword>
<organism evidence="2 3">
    <name type="scientific">Auraticoccus monumenti</name>
    <dbReference type="NCBI Taxonomy" id="675864"/>
    <lineage>
        <taxon>Bacteria</taxon>
        <taxon>Bacillati</taxon>
        <taxon>Actinomycetota</taxon>
        <taxon>Actinomycetes</taxon>
        <taxon>Propionibacteriales</taxon>
        <taxon>Propionibacteriaceae</taxon>
        <taxon>Auraticoccus</taxon>
    </lineage>
</organism>
<feature type="transmembrane region" description="Helical" evidence="1">
    <location>
        <begin position="151"/>
        <end position="172"/>
    </location>
</feature>
<name>A0A1G6SXQ0_9ACTN</name>
<feature type="transmembrane region" description="Helical" evidence="1">
    <location>
        <begin position="84"/>
        <end position="108"/>
    </location>
</feature>
<sequence length="174" mass="17644">MVAGVVVLLVALPLITLPLALALGVRHLRRYLLAESHGVGEVLADLRQGVLGSLLVGLVTLLLGTALALDVALGTAGVLPGGRVVVVAGWVGLAVLGTVLVVAARAWSPATGWRAALRAVPQELGTDPVGACYVAVAVGFVALLTWQLPPLVLPGLGLLVFASLAVPERLLARG</sequence>
<dbReference type="AlphaFoldDB" id="A0A1G6SXQ0"/>
<feature type="transmembrane region" description="Helical" evidence="1">
    <location>
        <begin position="128"/>
        <end position="146"/>
    </location>
</feature>
<proteinExistence type="predicted"/>
<evidence type="ECO:0000313" key="2">
    <source>
        <dbReference type="EMBL" id="SDD21730.1"/>
    </source>
</evidence>
<keyword evidence="1" id="KW-0812">Transmembrane</keyword>